<evidence type="ECO:0000259" key="2">
    <source>
        <dbReference type="PROSITE" id="PS51462"/>
    </source>
</evidence>
<dbReference type="Pfam" id="PF00300">
    <property type="entry name" value="His_Phos_1"/>
    <property type="match status" value="1"/>
</dbReference>
<dbReference type="Gene3D" id="3.40.50.1240">
    <property type="entry name" value="Phosphoglycerate mutase-like"/>
    <property type="match status" value="1"/>
</dbReference>
<dbReference type="EMBL" id="FTNT01000007">
    <property type="protein sequence ID" value="SIS07567.1"/>
    <property type="molecule type" value="Genomic_DNA"/>
</dbReference>
<dbReference type="OrthoDB" id="4287477at2"/>
<dbReference type="PROSITE" id="PS00893">
    <property type="entry name" value="NUDIX_BOX"/>
    <property type="match status" value="1"/>
</dbReference>
<evidence type="ECO:0000256" key="1">
    <source>
        <dbReference type="ARBA" id="ARBA00022801"/>
    </source>
</evidence>
<organism evidence="3 4">
    <name type="scientific">Williamsia sterculiae</name>
    <dbReference type="NCBI Taxonomy" id="1344003"/>
    <lineage>
        <taxon>Bacteria</taxon>
        <taxon>Bacillati</taxon>
        <taxon>Actinomycetota</taxon>
        <taxon>Actinomycetes</taxon>
        <taxon>Mycobacteriales</taxon>
        <taxon>Nocardiaceae</taxon>
        <taxon>Williamsia</taxon>
    </lineage>
</organism>
<reference evidence="3 4" key="1">
    <citation type="submission" date="2017-01" db="EMBL/GenBank/DDBJ databases">
        <authorList>
            <person name="Mah S.A."/>
            <person name="Swanson W.J."/>
            <person name="Moy G.W."/>
            <person name="Vacquier V.D."/>
        </authorList>
    </citation>
    <scope>NUCLEOTIDE SEQUENCE [LARGE SCALE GENOMIC DNA]</scope>
    <source>
        <strain evidence="3 4">CPCC 203464</strain>
    </source>
</reference>
<dbReference type="SUPFAM" id="SSF53254">
    <property type="entry name" value="Phosphoglycerate mutase-like"/>
    <property type="match status" value="1"/>
</dbReference>
<gene>
    <name evidence="3" type="ORF">SAMN05445060_2500</name>
</gene>
<dbReference type="PANTHER" id="PTHR43222:SF9">
    <property type="entry name" value="8-OXO-(D)GTP PHOSPHATASE"/>
    <property type="match status" value="1"/>
</dbReference>
<dbReference type="GO" id="GO:0016787">
    <property type="term" value="F:hydrolase activity"/>
    <property type="evidence" value="ECO:0007669"/>
    <property type="project" value="UniProtKB-KW"/>
</dbReference>
<evidence type="ECO:0000313" key="3">
    <source>
        <dbReference type="EMBL" id="SIS07567.1"/>
    </source>
</evidence>
<dbReference type="PROSITE" id="PS51462">
    <property type="entry name" value="NUDIX"/>
    <property type="match status" value="1"/>
</dbReference>
<dbReference type="SMART" id="SM00855">
    <property type="entry name" value="PGAM"/>
    <property type="match status" value="1"/>
</dbReference>
<dbReference type="SUPFAM" id="SSF55811">
    <property type="entry name" value="Nudix"/>
    <property type="match status" value="1"/>
</dbReference>
<dbReference type="Pfam" id="PF00293">
    <property type="entry name" value="NUDIX"/>
    <property type="match status" value="1"/>
</dbReference>
<dbReference type="Gene3D" id="3.90.79.10">
    <property type="entry name" value="Nucleoside Triphosphate Pyrophosphohydrolase"/>
    <property type="match status" value="1"/>
</dbReference>
<dbReference type="InterPro" id="IPR020084">
    <property type="entry name" value="NUDIX_hydrolase_CS"/>
</dbReference>
<dbReference type="CDD" id="cd07067">
    <property type="entry name" value="HP_PGM_like"/>
    <property type="match status" value="1"/>
</dbReference>
<name>A0A1N7G4P3_9NOCA</name>
<dbReference type="RefSeq" id="WP_076479992.1">
    <property type="nucleotide sequence ID" value="NZ_FTNT01000007.1"/>
</dbReference>
<dbReference type="InterPro" id="IPR015797">
    <property type="entry name" value="NUDIX_hydrolase-like_dom_sf"/>
</dbReference>
<evidence type="ECO:0000313" key="4">
    <source>
        <dbReference type="Proteomes" id="UP000186218"/>
    </source>
</evidence>
<dbReference type="InterPro" id="IPR000086">
    <property type="entry name" value="NUDIX_hydrolase_dom"/>
</dbReference>
<dbReference type="CDD" id="cd03673">
    <property type="entry name" value="NUDIX_Ap6A_hydrolase"/>
    <property type="match status" value="1"/>
</dbReference>
<dbReference type="InterPro" id="IPR029033">
    <property type="entry name" value="His_PPase_superfam"/>
</dbReference>
<sequence length="299" mass="32926">MSKRSYAAGGVLWRTGSSGVVEVGLVHRPRYDDWSLPKGKTERGETLLATAVREIGEETGQQVRIGRHLTSVSYETNNHTHKHVEYWSARSVGGDFAPNEEVDELAWFSIADARKKLSYRLDVTVVDEFAALPADLHTMIVVRHAQAGRKSQYKGDDRLRPLDKTGRAQAEALVGQLLPFGPTALHAAERIRCEQTLAPTAVEAALEVQPEPTLSEEAYRDDPKAARRRISQIIGETGIHVVCSQGKVIPSLMSRIADEAGLQLPPADNRKASMWVLSFTGGVLVHADHQDSPLPIRMD</sequence>
<dbReference type="STRING" id="1344003.SAMN05445060_2500"/>
<accession>A0A1N7G4P3</accession>
<dbReference type="AlphaFoldDB" id="A0A1N7G4P3"/>
<keyword evidence="1" id="KW-0378">Hydrolase</keyword>
<dbReference type="InterPro" id="IPR013078">
    <property type="entry name" value="His_Pase_superF_clade-1"/>
</dbReference>
<dbReference type="PANTHER" id="PTHR43222">
    <property type="entry name" value="NUDIX HYDROLASE 23"/>
    <property type="match status" value="1"/>
</dbReference>
<feature type="domain" description="Nudix hydrolase" evidence="2">
    <location>
        <begin position="3"/>
        <end position="131"/>
    </location>
</feature>
<dbReference type="Proteomes" id="UP000186218">
    <property type="component" value="Unassembled WGS sequence"/>
</dbReference>
<proteinExistence type="predicted"/>
<protein>
    <submittedName>
        <fullName evidence="3">8-oxo-dGTP diphosphatase</fullName>
    </submittedName>
</protein>
<keyword evidence="4" id="KW-1185">Reference proteome</keyword>